<evidence type="ECO:0000313" key="2">
    <source>
        <dbReference type="EMBL" id="KAF5379131.1"/>
    </source>
</evidence>
<keyword evidence="1" id="KW-0812">Transmembrane</keyword>
<dbReference type="EMBL" id="JAACJP010000017">
    <property type="protein sequence ID" value="KAF5379131.1"/>
    <property type="molecule type" value="Genomic_DNA"/>
</dbReference>
<sequence length="310" mass="33860">MTTLAIVTVMFIMAVILWILDIVNFITEATRTLIHNPDTPLDVKLADAHHTIFGRLVVTDLFYSYMCLLGDSVIIWRVYAFYGHGKQRWILALPWAMLGGSFISSMLLTYCGARLGAEIVNGSFQKPLFCKGVQTASYSMGFATTTVATVLIAIKTWEYRRTIKPMVNSTNANGVSRVEKVMTLLVESGVLYLLFFLVQVIGNIPGVEAKNASSFAFLVYSYSTSVIVGLYPTIIVVLAHSQHAVLDTAAATQISTWHAAGPALESTTGSWASSQGSRSTKAPDDIELNISSLTKVSDHRSLDHKANLAI</sequence>
<evidence type="ECO:0000313" key="3">
    <source>
        <dbReference type="Proteomes" id="UP000565441"/>
    </source>
</evidence>
<organism evidence="2 3">
    <name type="scientific">Tricholomella constricta</name>
    <dbReference type="NCBI Taxonomy" id="117010"/>
    <lineage>
        <taxon>Eukaryota</taxon>
        <taxon>Fungi</taxon>
        <taxon>Dikarya</taxon>
        <taxon>Basidiomycota</taxon>
        <taxon>Agaricomycotina</taxon>
        <taxon>Agaricomycetes</taxon>
        <taxon>Agaricomycetidae</taxon>
        <taxon>Agaricales</taxon>
        <taxon>Tricholomatineae</taxon>
        <taxon>Lyophyllaceae</taxon>
        <taxon>Tricholomella</taxon>
    </lineage>
</organism>
<dbReference type="OrthoDB" id="3248740at2759"/>
<keyword evidence="3" id="KW-1185">Reference proteome</keyword>
<dbReference type="Proteomes" id="UP000565441">
    <property type="component" value="Unassembled WGS sequence"/>
</dbReference>
<accession>A0A8H5M3A3</accession>
<comment type="caution">
    <text evidence="2">The sequence shown here is derived from an EMBL/GenBank/DDBJ whole genome shotgun (WGS) entry which is preliminary data.</text>
</comment>
<keyword evidence="1" id="KW-0472">Membrane</keyword>
<proteinExistence type="predicted"/>
<reference evidence="2 3" key="1">
    <citation type="journal article" date="2020" name="ISME J.">
        <title>Uncovering the hidden diversity of litter-decomposition mechanisms in mushroom-forming fungi.</title>
        <authorList>
            <person name="Floudas D."/>
            <person name="Bentzer J."/>
            <person name="Ahren D."/>
            <person name="Johansson T."/>
            <person name="Persson P."/>
            <person name="Tunlid A."/>
        </authorList>
    </citation>
    <scope>NUCLEOTIDE SEQUENCE [LARGE SCALE GENOMIC DNA]</scope>
    <source>
        <strain evidence="2 3">CBS 661.87</strain>
    </source>
</reference>
<feature type="transmembrane region" description="Helical" evidence="1">
    <location>
        <begin position="135"/>
        <end position="154"/>
    </location>
</feature>
<feature type="transmembrane region" description="Helical" evidence="1">
    <location>
        <begin position="89"/>
        <end position="115"/>
    </location>
</feature>
<feature type="transmembrane region" description="Helical" evidence="1">
    <location>
        <begin position="62"/>
        <end position="82"/>
    </location>
</feature>
<gene>
    <name evidence="2" type="ORF">D9615_005857</name>
</gene>
<feature type="transmembrane region" description="Helical" evidence="1">
    <location>
        <begin position="7"/>
        <end position="27"/>
    </location>
</feature>
<keyword evidence="1" id="KW-1133">Transmembrane helix</keyword>
<dbReference type="AlphaFoldDB" id="A0A8H5M3A3"/>
<protein>
    <submittedName>
        <fullName evidence="2">Uncharacterized protein</fullName>
    </submittedName>
</protein>
<name>A0A8H5M3A3_9AGAR</name>
<feature type="transmembrane region" description="Helical" evidence="1">
    <location>
        <begin position="181"/>
        <end position="202"/>
    </location>
</feature>
<feature type="transmembrane region" description="Helical" evidence="1">
    <location>
        <begin position="214"/>
        <end position="239"/>
    </location>
</feature>
<evidence type="ECO:0000256" key="1">
    <source>
        <dbReference type="SAM" id="Phobius"/>
    </source>
</evidence>